<dbReference type="AlphaFoldDB" id="A0A137S8J2"/>
<evidence type="ECO:0000313" key="1">
    <source>
        <dbReference type="EMBL" id="KXO08760.1"/>
    </source>
</evidence>
<accession>A0A137S8J2</accession>
<proteinExistence type="predicted"/>
<dbReference type="Proteomes" id="UP000070282">
    <property type="component" value="Unassembled WGS sequence"/>
</dbReference>
<name>A0A137S8J2_9GAMM</name>
<protein>
    <submittedName>
        <fullName evidence="1">Uncharacterized protein</fullName>
    </submittedName>
</protein>
<sequence length="84" mass="9299">MGVLLSAFLYGPGTLSGTACMGCVGDGERLSRNRYEHIHVRFSQAILGLRNSAKDVPHLLSQNFGVCRLRYAEILNLAFFQRLA</sequence>
<reference evidence="2" key="1">
    <citation type="submission" date="2015-12" db="EMBL/GenBank/DDBJ databases">
        <authorList>
            <person name="Lima A."/>
            <person name="Farahani Zayas N."/>
            <person name="Castro Da Silva M.A."/>
            <person name="Cabral A."/>
            <person name="Pessatti M.L."/>
        </authorList>
    </citation>
    <scope>NUCLEOTIDE SEQUENCE [LARGE SCALE GENOMIC DNA]</scope>
    <source>
        <strain evidence="2">LAMA 842</strain>
    </source>
</reference>
<dbReference type="PATRIC" id="fig|1306954.6.peg.899"/>
<evidence type="ECO:0000313" key="2">
    <source>
        <dbReference type="Proteomes" id="UP000070282"/>
    </source>
</evidence>
<organism evidence="1 2">
    <name type="scientific">Marinobacter excellens LAMA 842</name>
    <dbReference type="NCBI Taxonomy" id="1306954"/>
    <lineage>
        <taxon>Bacteria</taxon>
        <taxon>Pseudomonadati</taxon>
        <taxon>Pseudomonadota</taxon>
        <taxon>Gammaproteobacteria</taxon>
        <taxon>Pseudomonadales</taxon>
        <taxon>Marinobacteraceae</taxon>
        <taxon>Marinobacter</taxon>
    </lineage>
</organism>
<keyword evidence="2" id="KW-1185">Reference proteome</keyword>
<gene>
    <name evidence="1" type="ORF">J122_2611</name>
</gene>
<comment type="caution">
    <text evidence="1">The sequence shown here is derived from an EMBL/GenBank/DDBJ whole genome shotgun (WGS) entry which is preliminary data.</text>
</comment>
<dbReference type="EMBL" id="LOCO01000014">
    <property type="protein sequence ID" value="KXO08760.1"/>
    <property type="molecule type" value="Genomic_DNA"/>
</dbReference>